<evidence type="ECO:0000313" key="3">
    <source>
        <dbReference type="EMBL" id="CAG7732763.1"/>
    </source>
</evidence>
<evidence type="ECO:0000256" key="1">
    <source>
        <dbReference type="SAM" id="MobiDB-lite"/>
    </source>
</evidence>
<reference evidence="3" key="1">
    <citation type="submission" date="2021-06" db="EMBL/GenBank/DDBJ databases">
        <authorList>
            <person name="Hodson N. C."/>
            <person name="Mongue J. A."/>
            <person name="Jaron S. K."/>
        </authorList>
    </citation>
    <scope>NUCLEOTIDE SEQUENCE</scope>
</reference>
<keyword evidence="4" id="KW-1185">Reference proteome</keyword>
<organism evidence="3 4">
    <name type="scientific">Allacma fusca</name>
    <dbReference type="NCBI Taxonomy" id="39272"/>
    <lineage>
        <taxon>Eukaryota</taxon>
        <taxon>Metazoa</taxon>
        <taxon>Ecdysozoa</taxon>
        <taxon>Arthropoda</taxon>
        <taxon>Hexapoda</taxon>
        <taxon>Collembola</taxon>
        <taxon>Symphypleona</taxon>
        <taxon>Sminthuridae</taxon>
        <taxon>Allacma</taxon>
    </lineage>
</organism>
<keyword evidence="2" id="KW-0472">Membrane</keyword>
<evidence type="ECO:0000313" key="4">
    <source>
        <dbReference type="Proteomes" id="UP000708208"/>
    </source>
</evidence>
<keyword evidence="2" id="KW-0812">Transmembrane</keyword>
<gene>
    <name evidence="3" type="ORF">AFUS01_LOCUS21252</name>
</gene>
<keyword evidence="2" id="KW-1133">Transmembrane helix</keyword>
<name>A0A8J2KAR8_9HEXA</name>
<proteinExistence type="predicted"/>
<feature type="region of interest" description="Disordered" evidence="1">
    <location>
        <begin position="86"/>
        <end position="108"/>
    </location>
</feature>
<dbReference type="EMBL" id="CAJVCH010236966">
    <property type="protein sequence ID" value="CAG7732763.1"/>
    <property type="molecule type" value="Genomic_DNA"/>
</dbReference>
<feature type="compositionally biased region" description="Basic and acidic residues" evidence="1">
    <location>
        <begin position="95"/>
        <end position="108"/>
    </location>
</feature>
<comment type="caution">
    <text evidence="3">The sequence shown here is derived from an EMBL/GenBank/DDBJ whole genome shotgun (WGS) entry which is preliminary data.</text>
</comment>
<sequence>MRGKDLDGRMGQVYISVMMLFLSALNGYCAGSRSSEDTSVLAEAVHDKRPDQKETLDFINTRTISINMPNKNVKLQVNIPYHLMGSSIDPTSGRVDGKKPRDELPVEL</sequence>
<accession>A0A8J2KAR8</accession>
<dbReference type="Proteomes" id="UP000708208">
    <property type="component" value="Unassembled WGS sequence"/>
</dbReference>
<feature type="transmembrane region" description="Helical" evidence="2">
    <location>
        <begin position="12"/>
        <end position="31"/>
    </location>
</feature>
<dbReference type="AlphaFoldDB" id="A0A8J2KAR8"/>
<evidence type="ECO:0000256" key="2">
    <source>
        <dbReference type="SAM" id="Phobius"/>
    </source>
</evidence>
<protein>
    <submittedName>
        <fullName evidence="3">Uncharacterized protein</fullName>
    </submittedName>
</protein>